<dbReference type="SUPFAM" id="SSF109854">
    <property type="entry name" value="DinB/YfiT-like putative metalloenzymes"/>
    <property type="match status" value="1"/>
</dbReference>
<name>A0A917N3B8_9SPHI</name>
<dbReference type="InterPro" id="IPR034660">
    <property type="entry name" value="DinB/YfiT-like"/>
</dbReference>
<evidence type="ECO:0000313" key="2">
    <source>
        <dbReference type="EMBL" id="GGI50947.1"/>
    </source>
</evidence>
<reference evidence="2" key="2">
    <citation type="submission" date="2020-09" db="EMBL/GenBank/DDBJ databases">
        <authorList>
            <person name="Sun Q."/>
            <person name="Sedlacek I."/>
        </authorList>
    </citation>
    <scope>NUCLEOTIDE SEQUENCE</scope>
    <source>
        <strain evidence="2">CCM 8711</strain>
    </source>
</reference>
<comment type="caution">
    <text evidence="2">The sequence shown here is derived from an EMBL/GenBank/DDBJ whole genome shotgun (WGS) entry which is preliminary data.</text>
</comment>
<dbReference type="Proteomes" id="UP000662074">
    <property type="component" value="Unassembled WGS sequence"/>
</dbReference>
<reference evidence="2" key="1">
    <citation type="journal article" date="2014" name="Int. J. Syst. Evol. Microbiol.">
        <title>Complete genome sequence of Corynebacterium casei LMG S-19264T (=DSM 44701T), isolated from a smear-ripened cheese.</title>
        <authorList>
            <consortium name="US DOE Joint Genome Institute (JGI-PGF)"/>
            <person name="Walter F."/>
            <person name="Albersmeier A."/>
            <person name="Kalinowski J."/>
            <person name="Ruckert C."/>
        </authorList>
    </citation>
    <scope>NUCLEOTIDE SEQUENCE</scope>
    <source>
        <strain evidence="2">CCM 8711</strain>
    </source>
</reference>
<accession>A0A917N3B8</accession>
<dbReference type="RefSeq" id="WP_188416559.1">
    <property type="nucleotide sequence ID" value="NZ_BMDO01000005.1"/>
</dbReference>
<dbReference type="Gene3D" id="1.20.120.450">
    <property type="entry name" value="dinb family like domain"/>
    <property type="match status" value="1"/>
</dbReference>
<dbReference type="AlphaFoldDB" id="A0A917N3B8"/>
<dbReference type="EMBL" id="BMDO01000005">
    <property type="protein sequence ID" value="GGI50947.1"/>
    <property type="molecule type" value="Genomic_DNA"/>
</dbReference>
<feature type="domain" description="DinB-like" evidence="1">
    <location>
        <begin position="33"/>
        <end position="168"/>
    </location>
</feature>
<protein>
    <recommendedName>
        <fullName evidence="1">DinB-like domain-containing protein</fullName>
    </recommendedName>
</protein>
<sequence length="173" mass="19778">MIAIPIPNPDEYAPFYANYVSKAIAQGDILQTLTRLQETTYSFFKSIGEDKANYAYAEGKWTLKQLLSHMIDAERVFAYRVLCFSRGDENALPGFDENDYVERADLSSRTLQDLAKEFKELRGANFYLFHALNNEQLLYTGIASGKPVSVRALLYITAGHELHHLTIIKERYI</sequence>
<organism evidence="2 3">
    <name type="scientific">Mucilaginibacter galii</name>
    <dbReference type="NCBI Taxonomy" id="2005073"/>
    <lineage>
        <taxon>Bacteria</taxon>
        <taxon>Pseudomonadati</taxon>
        <taxon>Bacteroidota</taxon>
        <taxon>Sphingobacteriia</taxon>
        <taxon>Sphingobacteriales</taxon>
        <taxon>Sphingobacteriaceae</taxon>
        <taxon>Mucilaginibacter</taxon>
    </lineage>
</organism>
<gene>
    <name evidence="2" type="ORF">GCM10011425_21590</name>
</gene>
<dbReference type="InterPro" id="IPR024775">
    <property type="entry name" value="DinB-like"/>
</dbReference>
<dbReference type="Pfam" id="PF12867">
    <property type="entry name" value="DinB_2"/>
    <property type="match status" value="1"/>
</dbReference>
<evidence type="ECO:0000259" key="1">
    <source>
        <dbReference type="Pfam" id="PF12867"/>
    </source>
</evidence>
<proteinExistence type="predicted"/>
<evidence type="ECO:0000313" key="3">
    <source>
        <dbReference type="Proteomes" id="UP000662074"/>
    </source>
</evidence>
<keyword evidence="3" id="KW-1185">Reference proteome</keyword>